<comment type="caution">
    <text evidence="2">The sequence shown here is derived from an EMBL/GenBank/DDBJ whole genome shotgun (WGS) entry which is preliminary data.</text>
</comment>
<evidence type="ECO:0000313" key="2">
    <source>
        <dbReference type="EMBL" id="KAK3278999.1"/>
    </source>
</evidence>
<dbReference type="AlphaFoldDB" id="A0AAE0GIS6"/>
<proteinExistence type="predicted"/>
<evidence type="ECO:0000256" key="1">
    <source>
        <dbReference type="SAM" id="MobiDB-lite"/>
    </source>
</evidence>
<dbReference type="EMBL" id="LGRX02005183">
    <property type="protein sequence ID" value="KAK3278999.1"/>
    <property type="molecule type" value="Genomic_DNA"/>
</dbReference>
<feature type="compositionally biased region" description="Pro residues" evidence="1">
    <location>
        <begin position="132"/>
        <end position="143"/>
    </location>
</feature>
<feature type="region of interest" description="Disordered" evidence="1">
    <location>
        <begin position="129"/>
        <end position="159"/>
    </location>
</feature>
<reference evidence="2 3" key="1">
    <citation type="journal article" date="2015" name="Genome Biol. Evol.">
        <title>Comparative Genomics of a Bacterivorous Green Alga Reveals Evolutionary Causalities and Consequences of Phago-Mixotrophic Mode of Nutrition.</title>
        <authorList>
            <person name="Burns J.A."/>
            <person name="Paasch A."/>
            <person name="Narechania A."/>
            <person name="Kim E."/>
        </authorList>
    </citation>
    <scope>NUCLEOTIDE SEQUENCE [LARGE SCALE GENOMIC DNA]</scope>
    <source>
        <strain evidence="2 3">PLY_AMNH</strain>
    </source>
</reference>
<name>A0AAE0GIS6_9CHLO</name>
<dbReference type="Proteomes" id="UP001190700">
    <property type="component" value="Unassembled WGS sequence"/>
</dbReference>
<organism evidence="2 3">
    <name type="scientific">Cymbomonas tetramitiformis</name>
    <dbReference type="NCBI Taxonomy" id="36881"/>
    <lineage>
        <taxon>Eukaryota</taxon>
        <taxon>Viridiplantae</taxon>
        <taxon>Chlorophyta</taxon>
        <taxon>Pyramimonadophyceae</taxon>
        <taxon>Pyramimonadales</taxon>
        <taxon>Pyramimonadaceae</taxon>
        <taxon>Cymbomonas</taxon>
    </lineage>
</organism>
<sequence>VESAQEPWNYLYTYPGIPDVTTTQICEFPFGQTRLKAHMVVYIHNYTFPPSPPHPPPPPVGHVTPWQRKLLQETTLAESETEMVVQCRGPLPHPHHPHPRHPLTCLRRLLHHLHLHLVPPLSHRFPLSLSSTPPPRLPHSPRPPPHHRATTEAPPPLPP</sequence>
<keyword evidence="3" id="KW-1185">Reference proteome</keyword>
<accession>A0AAE0GIS6</accession>
<evidence type="ECO:0000313" key="3">
    <source>
        <dbReference type="Proteomes" id="UP001190700"/>
    </source>
</evidence>
<feature type="non-terminal residue" evidence="2">
    <location>
        <position position="1"/>
    </location>
</feature>
<gene>
    <name evidence="2" type="ORF">CYMTET_13093</name>
</gene>
<protein>
    <submittedName>
        <fullName evidence="2">Uncharacterized protein</fullName>
    </submittedName>
</protein>